<accession>Q1K2N1</accession>
<dbReference type="InterPro" id="IPR029044">
    <property type="entry name" value="Nucleotide-diphossugar_trans"/>
</dbReference>
<organism evidence="1 2">
    <name type="scientific">Desulfuromonas acetoxidans (strain DSM 684 / 11070)</name>
    <dbReference type="NCBI Taxonomy" id="281689"/>
    <lineage>
        <taxon>Bacteria</taxon>
        <taxon>Pseudomonadati</taxon>
        <taxon>Thermodesulfobacteriota</taxon>
        <taxon>Desulfuromonadia</taxon>
        <taxon>Desulfuromonadales</taxon>
        <taxon>Desulfuromonadaceae</taxon>
        <taxon>Desulfuromonas</taxon>
    </lineage>
</organism>
<keyword evidence="2" id="KW-1185">Reference proteome</keyword>
<name>Q1K2N1_DESA6</name>
<dbReference type="OrthoDB" id="9798250at2"/>
<reference evidence="1" key="2">
    <citation type="submission" date="2006-05" db="EMBL/GenBank/DDBJ databases">
        <title>Sequencing of the draft genome and assembly of Desulfuromonas acetoxidans DSM 684.</title>
        <authorList>
            <consortium name="US DOE Joint Genome Institute (JGI-PGF)"/>
            <person name="Copeland A."/>
            <person name="Lucas S."/>
            <person name="Lapidus A."/>
            <person name="Barry K."/>
            <person name="Detter J.C."/>
            <person name="Glavina del Rio T."/>
            <person name="Hammon N."/>
            <person name="Israni S."/>
            <person name="Dalin E."/>
            <person name="Tice H."/>
            <person name="Bruce D."/>
            <person name="Pitluck S."/>
            <person name="Richardson P."/>
        </authorList>
    </citation>
    <scope>NUCLEOTIDE SEQUENCE [LARGE SCALE GENOMIC DNA]</scope>
    <source>
        <strain evidence="1">DSM 684</strain>
    </source>
</reference>
<evidence type="ECO:0000313" key="1">
    <source>
        <dbReference type="EMBL" id="EAT16850.1"/>
    </source>
</evidence>
<evidence type="ECO:0008006" key="3">
    <source>
        <dbReference type="Google" id="ProtNLM"/>
    </source>
</evidence>
<gene>
    <name evidence="1" type="ORF">Dace_2102</name>
</gene>
<dbReference type="AlphaFoldDB" id="Q1K2N1"/>
<evidence type="ECO:0000313" key="2">
    <source>
        <dbReference type="Proteomes" id="UP000005695"/>
    </source>
</evidence>
<protein>
    <recommendedName>
        <fullName evidence="3">DUF2064 domain-containing protein</fullName>
    </recommendedName>
</protein>
<reference evidence="1" key="1">
    <citation type="submission" date="2006-05" db="EMBL/GenBank/DDBJ databases">
        <title>Annotation of the draft genome assembly of Desulfuromonas acetoxidans DSM 684.</title>
        <authorList>
            <consortium name="US DOE Joint Genome Institute (JGI-ORNL)"/>
            <person name="Larimer F."/>
            <person name="Land M."/>
            <person name="Hauser L."/>
        </authorList>
    </citation>
    <scope>NUCLEOTIDE SEQUENCE [LARGE SCALE GENOMIC DNA]</scope>
    <source>
        <strain evidence="1">DSM 684</strain>
    </source>
</reference>
<dbReference type="Pfam" id="PF09837">
    <property type="entry name" value="DUF2064"/>
    <property type="match status" value="1"/>
</dbReference>
<dbReference type="RefSeq" id="WP_005998322.1">
    <property type="nucleotide sequence ID" value="NZ_AAEW02000003.1"/>
</dbReference>
<dbReference type="PANTHER" id="PTHR36529:SF1">
    <property type="entry name" value="GLYCOSYLTRANSFERASE"/>
    <property type="match status" value="1"/>
</dbReference>
<sequence length="284" mass="31426">MTIRRNAILLFSKPPVPGLVKTRLSTIKDGWYTPEIAASLYKCMLLDLLEITCDALADLEAKQAAKRRPGDLEDIYDIFISTTPAENIAVMEQVLADAGPWPREFTVISDSGASFDEHYNHAFEQVFERGCTTILSYGADMPTLEKFVVIEGFEKLQRLCDLEGGGIVLSPDQQMGVSLVGWTKDTRIDHSGVFYNPDGLTVLPAYIQKAAANEIPALYLPAVPDVDTMLDLLHALTLMEAMEYCARFESITVPSRTLAAVRELGLEVIVPPNELRDSREGIDD</sequence>
<dbReference type="PANTHER" id="PTHR36529">
    <property type="entry name" value="SLL1095 PROTEIN"/>
    <property type="match status" value="1"/>
</dbReference>
<dbReference type="InterPro" id="IPR018641">
    <property type="entry name" value="Trfase_1_rSAM/seldom-assoc"/>
</dbReference>
<dbReference type="SUPFAM" id="SSF53448">
    <property type="entry name" value="Nucleotide-diphospho-sugar transferases"/>
    <property type="match status" value="1"/>
</dbReference>
<comment type="caution">
    <text evidence="1">The sequence shown here is derived from an EMBL/GenBank/DDBJ whole genome shotgun (WGS) entry which is preliminary data.</text>
</comment>
<dbReference type="Gene3D" id="3.90.550.10">
    <property type="entry name" value="Spore Coat Polysaccharide Biosynthesis Protein SpsA, Chain A"/>
    <property type="match status" value="1"/>
</dbReference>
<dbReference type="Proteomes" id="UP000005695">
    <property type="component" value="Unassembled WGS sequence"/>
</dbReference>
<proteinExistence type="predicted"/>
<dbReference type="EMBL" id="AAEW02000003">
    <property type="protein sequence ID" value="EAT16850.1"/>
    <property type="molecule type" value="Genomic_DNA"/>
</dbReference>